<evidence type="ECO:0008006" key="4">
    <source>
        <dbReference type="Google" id="ProtNLM"/>
    </source>
</evidence>
<name>A0A918SHA8_9FLAO</name>
<keyword evidence="1" id="KW-1133">Transmembrane helix</keyword>
<dbReference type="RefSeq" id="WP_189604976.1">
    <property type="nucleotide sequence ID" value="NZ_BMXB01000010.1"/>
</dbReference>
<gene>
    <name evidence="2" type="ORF">GCM10007103_23670</name>
</gene>
<dbReference type="AlphaFoldDB" id="A0A918SHA8"/>
<proteinExistence type="predicted"/>
<evidence type="ECO:0000256" key="1">
    <source>
        <dbReference type="SAM" id="Phobius"/>
    </source>
</evidence>
<keyword evidence="3" id="KW-1185">Reference proteome</keyword>
<evidence type="ECO:0000313" key="3">
    <source>
        <dbReference type="Proteomes" id="UP000610456"/>
    </source>
</evidence>
<accession>A0A918SHA8</accession>
<feature type="transmembrane region" description="Helical" evidence="1">
    <location>
        <begin position="67"/>
        <end position="87"/>
    </location>
</feature>
<keyword evidence="1" id="KW-0812">Transmembrane</keyword>
<sequence length="89" mass="10094">MSFGSAIGAIVSQKNNRRERTAKTDKFLATTGSGISGVKSHRNPSDGELKELRKKMILAHKKRKQKILIITAGILFVLAVVFFYFMFWY</sequence>
<organism evidence="2 3">
    <name type="scientific">Salinimicrobium marinum</name>
    <dbReference type="NCBI Taxonomy" id="680283"/>
    <lineage>
        <taxon>Bacteria</taxon>
        <taxon>Pseudomonadati</taxon>
        <taxon>Bacteroidota</taxon>
        <taxon>Flavobacteriia</taxon>
        <taxon>Flavobacteriales</taxon>
        <taxon>Flavobacteriaceae</taxon>
        <taxon>Salinimicrobium</taxon>
    </lineage>
</organism>
<reference evidence="2" key="1">
    <citation type="journal article" date="2014" name="Int. J. Syst. Evol. Microbiol.">
        <title>Complete genome sequence of Corynebacterium casei LMG S-19264T (=DSM 44701T), isolated from a smear-ripened cheese.</title>
        <authorList>
            <consortium name="US DOE Joint Genome Institute (JGI-PGF)"/>
            <person name="Walter F."/>
            <person name="Albersmeier A."/>
            <person name="Kalinowski J."/>
            <person name="Ruckert C."/>
        </authorList>
    </citation>
    <scope>NUCLEOTIDE SEQUENCE</scope>
    <source>
        <strain evidence="2">KCTC 12719</strain>
    </source>
</reference>
<dbReference type="EMBL" id="BMXB01000010">
    <property type="protein sequence ID" value="GHA41648.1"/>
    <property type="molecule type" value="Genomic_DNA"/>
</dbReference>
<evidence type="ECO:0000313" key="2">
    <source>
        <dbReference type="EMBL" id="GHA41648.1"/>
    </source>
</evidence>
<comment type="caution">
    <text evidence="2">The sequence shown here is derived from an EMBL/GenBank/DDBJ whole genome shotgun (WGS) entry which is preliminary data.</text>
</comment>
<protein>
    <recommendedName>
        <fullName evidence="4">Transmembrane protein</fullName>
    </recommendedName>
</protein>
<dbReference type="Proteomes" id="UP000610456">
    <property type="component" value="Unassembled WGS sequence"/>
</dbReference>
<keyword evidence="1" id="KW-0472">Membrane</keyword>
<reference evidence="2" key="2">
    <citation type="submission" date="2020-09" db="EMBL/GenBank/DDBJ databases">
        <authorList>
            <person name="Sun Q."/>
            <person name="Kim S."/>
        </authorList>
    </citation>
    <scope>NUCLEOTIDE SEQUENCE</scope>
    <source>
        <strain evidence="2">KCTC 12719</strain>
    </source>
</reference>